<organism evidence="2 3">
    <name type="scientific">Pseudomonas fluvialis</name>
    <dbReference type="NCBI Taxonomy" id="1793966"/>
    <lineage>
        <taxon>Bacteria</taxon>
        <taxon>Pseudomonadati</taxon>
        <taxon>Pseudomonadota</taxon>
        <taxon>Gammaproteobacteria</taxon>
        <taxon>Pseudomonadales</taxon>
        <taxon>Pseudomonadaceae</taxon>
        <taxon>Pseudomonas</taxon>
    </lineage>
</organism>
<dbReference type="PANTHER" id="PTHR47354:SF3">
    <property type="entry name" value="OXIDOREDUCTASE-RELATED"/>
    <property type="match status" value="1"/>
</dbReference>
<dbReference type="SUPFAM" id="SSF52343">
    <property type="entry name" value="Ferredoxin reductase-like, C-terminal NADP-linked domain"/>
    <property type="match status" value="1"/>
</dbReference>
<proteinExistence type="predicted"/>
<dbReference type="InterPro" id="IPR050415">
    <property type="entry name" value="MRET"/>
</dbReference>
<evidence type="ECO:0000313" key="2">
    <source>
        <dbReference type="EMBL" id="MBB6342245.1"/>
    </source>
</evidence>
<dbReference type="PROSITE" id="PS51384">
    <property type="entry name" value="FAD_FR"/>
    <property type="match status" value="1"/>
</dbReference>
<dbReference type="Pfam" id="PF00970">
    <property type="entry name" value="FAD_binding_6"/>
    <property type="match status" value="1"/>
</dbReference>
<dbReference type="InterPro" id="IPR001433">
    <property type="entry name" value="OxRdtase_FAD/NAD-bd"/>
</dbReference>
<dbReference type="RefSeq" id="WP_184683587.1">
    <property type="nucleotide sequence ID" value="NZ_JACHLL010000004.1"/>
</dbReference>
<dbReference type="Gene3D" id="2.40.30.10">
    <property type="entry name" value="Translation factors"/>
    <property type="match status" value="1"/>
</dbReference>
<comment type="caution">
    <text evidence="2">The sequence shown here is derived from an EMBL/GenBank/DDBJ whole genome shotgun (WGS) entry which is preliminary data.</text>
</comment>
<keyword evidence="3" id="KW-1185">Reference proteome</keyword>
<feature type="domain" description="FAD-binding FR-type" evidence="1">
    <location>
        <begin position="46"/>
        <end position="146"/>
    </location>
</feature>
<dbReference type="InterPro" id="IPR006058">
    <property type="entry name" value="2Fe2S_fd_BS"/>
</dbReference>
<dbReference type="InterPro" id="IPR039261">
    <property type="entry name" value="FNR_nucleotide-bd"/>
</dbReference>
<protein>
    <submittedName>
        <fullName evidence="2">Ferredoxin-NADP reductase</fullName>
    </submittedName>
</protein>
<dbReference type="EMBL" id="JACHLL010000004">
    <property type="protein sequence ID" value="MBB6342245.1"/>
    <property type="molecule type" value="Genomic_DNA"/>
</dbReference>
<dbReference type="Gene3D" id="3.40.50.80">
    <property type="entry name" value="Nucleotide-binding domain of ferredoxin-NADP reductase (FNR) module"/>
    <property type="match status" value="1"/>
</dbReference>
<evidence type="ECO:0000313" key="3">
    <source>
        <dbReference type="Proteomes" id="UP000557193"/>
    </source>
</evidence>
<dbReference type="Gene3D" id="3.10.20.30">
    <property type="match status" value="1"/>
</dbReference>
<accession>A0A7X0EUW8</accession>
<dbReference type="AlphaFoldDB" id="A0A7X0EUW8"/>
<dbReference type="Proteomes" id="UP000557193">
    <property type="component" value="Unassembled WGS sequence"/>
</dbReference>
<dbReference type="Pfam" id="PF00175">
    <property type="entry name" value="NAD_binding_1"/>
    <property type="match status" value="1"/>
</dbReference>
<dbReference type="GO" id="GO:0016491">
    <property type="term" value="F:oxidoreductase activity"/>
    <property type="evidence" value="ECO:0007669"/>
    <property type="project" value="InterPro"/>
</dbReference>
<dbReference type="SUPFAM" id="SSF63380">
    <property type="entry name" value="Riboflavin synthase domain-like"/>
    <property type="match status" value="1"/>
</dbReference>
<reference evidence="2 3" key="1">
    <citation type="submission" date="2020-08" db="EMBL/GenBank/DDBJ databases">
        <title>Functional genomics of gut bacteria from endangered species of beetles.</title>
        <authorList>
            <person name="Carlos-Shanley C."/>
        </authorList>
    </citation>
    <scope>NUCLEOTIDE SEQUENCE [LARGE SCALE GENOMIC DNA]</scope>
    <source>
        <strain evidence="2 3">S00202</strain>
    </source>
</reference>
<dbReference type="PROSITE" id="PS00197">
    <property type="entry name" value="2FE2S_FER_1"/>
    <property type="match status" value="1"/>
</dbReference>
<dbReference type="InterPro" id="IPR008333">
    <property type="entry name" value="Cbr1-like_FAD-bd_dom"/>
</dbReference>
<dbReference type="CDD" id="cd00207">
    <property type="entry name" value="fer2"/>
    <property type="match status" value="1"/>
</dbReference>
<dbReference type="CDD" id="cd06216">
    <property type="entry name" value="FNR_iron_sulfur_binding_2"/>
    <property type="match status" value="1"/>
</dbReference>
<dbReference type="InterPro" id="IPR017938">
    <property type="entry name" value="Riboflavin_synthase-like_b-brl"/>
</dbReference>
<gene>
    <name evidence="2" type="ORF">HNP49_002427</name>
</gene>
<name>A0A7X0EUW8_9PSED</name>
<dbReference type="InterPro" id="IPR012675">
    <property type="entry name" value="Beta-grasp_dom_sf"/>
</dbReference>
<dbReference type="PANTHER" id="PTHR47354">
    <property type="entry name" value="NADH OXIDOREDUCTASE HCR"/>
    <property type="match status" value="1"/>
</dbReference>
<dbReference type="InterPro" id="IPR036010">
    <property type="entry name" value="2Fe-2S_ferredoxin-like_sf"/>
</dbReference>
<dbReference type="GO" id="GO:0051537">
    <property type="term" value="F:2 iron, 2 sulfur cluster binding"/>
    <property type="evidence" value="ECO:0007669"/>
    <property type="project" value="InterPro"/>
</dbReference>
<sequence length="359" mass="39874">MPLIPLRLTIPLRPWLAPLRWLTAHHWLRAADVDACLRFLQPAWALTRIHARVEARRWVAEDMLAIRLRPNCNWPGAQAGQHVQLFIERDGVRLSRSYSLTAQADGCIEIAVRRQPEGRVSAWLCEHLSIGDCVELGAPYGELRWPQEGAVLLAAAGSGITPLLGLLRDALGRGFSAPVRLLHFVREQGQRAFVEELQQLQARYPNLAVEWAVTAGAAGQRLNAEQLHAWREAHVLSCGPAGFVEQLRELVDGQAASLQVESFTPPQWRAEGERRPVRLQFFRSQREAVGDNQVSLLEQAEAAGLKPEHGCRQGICTQCTCQLLEGAVRDLRSGEISHEPGQSIRICVSAPLGDVRVDL</sequence>
<dbReference type="InterPro" id="IPR001041">
    <property type="entry name" value="2Fe-2S_ferredoxin-type"/>
</dbReference>
<dbReference type="InterPro" id="IPR017927">
    <property type="entry name" value="FAD-bd_FR_type"/>
</dbReference>
<dbReference type="Pfam" id="PF00111">
    <property type="entry name" value="Fer2"/>
    <property type="match status" value="1"/>
</dbReference>
<evidence type="ECO:0000259" key="1">
    <source>
        <dbReference type="PROSITE" id="PS51384"/>
    </source>
</evidence>
<dbReference type="SUPFAM" id="SSF54292">
    <property type="entry name" value="2Fe-2S ferredoxin-like"/>
    <property type="match status" value="1"/>
</dbReference>